<dbReference type="Gene3D" id="3.90.1580.10">
    <property type="entry name" value="paralog of FGE (formylglycine-generating enzyme)"/>
    <property type="match status" value="1"/>
</dbReference>
<dbReference type="InterPro" id="IPR051043">
    <property type="entry name" value="Sulfatase_Mod_Factor_Kinase"/>
</dbReference>
<protein>
    <submittedName>
        <fullName evidence="2">Formylglycine-generating enzyme family protein</fullName>
    </submittedName>
</protein>
<reference evidence="2" key="1">
    <citation type="journal article" date="2022" name="Front. Microbiol.">
        <title>Mirubactin C rescues the lethal effect of cell wall biosynthesis mutations in Bacillus subtilis.</title>
        <authorList>
            <person name="Kepplinger B."/>
            <person name="Wen X."/>
            <person name="Tyler A.R."/>
            <person name="Kim B.Y."/>
            <person name="Brown J."/>
            <person name="Banks P."/>
            <person name="Dashti Y."/>
            <person name="Mackenzie E.S."/>
            <person name="Wills C."/>
            <person name="Kawai Y."/>
            <person name="Waldron K.J."/>
            <person name="Allenby N.E.E."/>
            <person name="Wu L.J."/>
            <person name="Hall M.J."/>
            <person name="Errington J."/>
        </authorList>
    </citation>
    <scope>NUCLEOTIDE SEQUENCE</scope>
    <source>
        <strain evidence="2">MDA8-470</strain>
    </source>
</reference>
<gene>
    <name evidence="2" type="ORF">NEH16_32005</name>
</gene>
<dbReference type="Proteomes" id="UP001164963">
    <property type="component" value="Chromosome"/>
</dbReference>
<dbReference type="InterPro" id="IPR005532">
    <property type="entry name" value="SUMF_dom"/>
</dbReference>
<accession>A0ABY6Q1D1</accession>
<evidence type="ECO:0000313" key="2">
    <source>
        <dbReference type="EMBL" id="UZK58090.1"/>
    </source>
</evidence>
<evidence type="ECO:0000259" key="1">
    <source>
        <dbReference type="Pfam" id="PF03781"/>
    </source>
</evidence>
<feature type="domain" description="Sulfatase-modifying factor enzyme-like" evidence="1">
    <location>
        <begin position="12"/>
        <end position="295"/>
    </location>
</feature>
<dbReference type="RefSeq" id="WP_265546623.1">
    <property type="nucleotide sequence ID" value="NZ_CP098740.1"/>
</dbReference>
<proteinExistence type="predicted"/>
<organism evidence="2 3">
    <name type="scientific">Streptomyces drozdowiczii</name>
    <dbReference type="NCBI Taxonomy" id="202862"/>
    <lineage>
        <taxon>Bacteria</taxon>
        <taxon>Bacillati</taxon>
        <taxon>Actinomycetota</taxon>
        <taxon>Actinomycetes</taxon>
        <taxon>Kitasatosporales</taxon>
        <taxon>Streptomycetaceae</taxon>
        <taxon>Streptomyces</taxon>
    </lineage>
</organism>
<name>A0ABY6Q1D1_9ACTN</name>
<dbReference type="Pfam" id="PF03781">
    <property type="entry name" value="FGE-sulfatase"/>
    <property type="match status" value="1"/>
</dbReference>
<dbReference type="PANTHER" id="PTHR23150">
    <property type="entry name" value="SULFATASE MODIFYING FACTOR 1, 2"/>
    <property type="match status" value="1"/>
</dbReference>
<dbReference type="EMBL" id="CP098740">
    <property type="protein sequence ID" value="UZK58090.1"/>
    <property type="molecule type" value="Genomic_DNA"/>
</dbReference>
<dbReference type="InterPro" id="IPR042095">
    <property type="entry name" value="SUMF_sf"/>
</dbReference>
<sequence>MTATGSTLAAGRMVRIPGGEFLQGSPERMLDLLDEADQPFPRRWFADETPVVARTVAPFRIDQYPVTVGEFGRFVADTGYRTDAEERGFSLVYGAGGWVEQPGARWDAPGGPGRTVSGYEDHPVVHVSWGDANAYARWAGKRLPTEAEWEFAARGTGFRIWPWGDSWDAGNANTTEYHARSFTSYAAWQEWWAAECALHGALPRTTPVGAFSDRGDSPFGCADMAGNVYEWTSTLSHLYDDAVDCDPTVRMALGRYRVIRGGSWMNLRYQVRCAERMHGDPTGWASFAHGFRCAKDD</sequence>
<dbReference type="SUPFAM" id="SSF56436">
    <property type="entry name" value="C-type lectin-like"/>
    <property type="match status" value="1"/>
</dbReference>
<dbReference type="PANTHER" id="PTHR23150:SF19">
    <property type="entry name" value="FORMYLGLYCINE-GENERATING ENZYME"/>
    <property type="match status" value="1"/>
</dbReference>
<dbReference type="InterPro" id="IPR016187">
    <property type="entry name" value="CTDL_fold"/>
</dbReference>
<keyword evidence="3" id="KW-1185">Reference proteome</keyword>
<evidence type="ECO:0000313" key="3">
    <source>
        <dbReference type="Proteomes" id="UP001164963"/>
    </source>
</evidence>